<evidence type="ECO:0000313" key="1">
    <source>
        <dbReference type="EMBL" id="KAH8976658.1"/>
    </source>
</evidence>
<name>A0AAD4Q6X4_9AGAM</name>
<gene>
    <name evidence="1" type="ORF">EDB92DRAFT_2109650</name>
</gene>
<comment type="caution">
    <text evidence="1">The sequence shown here is derived from an EMBL/GenBank/DDBJ whole genome shotgun (WGS) entry which is preliminary data.</text>
</comment>
<dbReference type="AlphaFoldDB" id="A0AAD4Q6X4"/>
<keyword evidence="2" id="KW-1185">Reference proteome</keyword>
<protein>
    <submittedName>
        <fullName evidence="1">Uncharacterized protein</fullName>
    </submittedName>
</protein>
<sequence length="183" mass="21110">MLPFGLVWRDVFNHFRPSIASSEYEKRSGTNLIGNNLVLELEYCDYSTDTVITVLQHQARAFRNHRGDDGRVMKRLKRTVQILYTLSTSTVLGEGIVRVAISARKSDSYWFRNPPVQMFGKKHLVKKMSRRRLDRLTHEARMTAAQTPEVVYGLVKNMRVVTDDEKASLARDIRRHVGVYPTS</sequence>
<evidence type="ECO:0000313" key="2">
    <source>
        <dbReference type="Proteomes" id="UP001201163"/>
    </source>
</evidence>
<reference evidence="1" key="1">
    <citation type="submission" date="2022-01" db="EMBL/GenBank/DDBJ databases">
        <title>Comparative genomics reveals a dynamic genome evolution in the ectomycorrhizal milk-cap (Lactarius) mushrooms.</title>
        <authorList>
            <consortium name="DOE Joint Genome Institute"/>
            <person name="Lebreton A."/>
            <person name="Tang N."/>
            <person name="Kuo A."/>
            <person name="LaButti K."/>
            <person name="Drula E."/>
            <person name="Barry K."/>
            <person name="Clum A."/>
            <person name="Lipzen A."/>
            <person name="Mousain D."/>
            <person name="Ng V."/>
            <person name="Wang R."/>
            <person name="Wang X."/>
            <person name="Dai Y."/>
            <person name="Henrissat B."/>
            <person name="Grigoriev I.V."/>
            <person name="Guerin-Laguette A."/>
            <person name="Yu F."/>
            <person name="Martin F.M."/>
        </authorList>
    </citation>
    <scope>NUCLEOTIDE SEQUENCE</scope>
    <source>
        <strain evidence="1">QP</strain>
    </source>
</reference>
<accession>A0AAD4Q6X4</accession>
<dbReference type="Proteomes" id="UP001201163">
    <property type="component" value="Unassembled WGS sequence"/>
</dbReference>
<organism evidence="1 2">
    <name type="scientific">Lactarius akahatsu</name>
    <dbReference type="NCBI Taxonomy" id="416441"/>
    <lineage>
        <taxon>Eukaryota</taxon>
        <taxon>Fungi</taxon>
        <taxon>Dikarya</taxon>
        <taxon>Basidiomycota</taxon>
        <taxon>Agaricomycotina</taxon>
        <taxon>Agaricomycetes</taxon>
        <taxon>Russulales</taxon>
        <taxon>Russulaceae</taxon>
        <taxon>Lactarius</taxon>
    </lineage>
</organism>
<dbReference type="EMBL" id="JAKELL010000513">
    <property type="protein sequence ID" value="KAH8976658.1"/>
    <property type="molecule type" value="Genomic_DNA"/>
</dbReference>
<proteinExistence type="predicted"/>